<dbReference type="EMBL" id="CAJNOB010000023">
    <property type="protein sequence ID" value="CAF0699163.1"/>
    <property type="molecule type" value="Genomic_DNA"/>
</dbReference>
<comment type="caution">
    <text evidence="1">The sequence shown here is derived from an EMBL/GenBank/DDBJ whole genome shotgun (WGS) entry which is preliminary data.</text>
</comment>
<evidence type="ECO:0000313" key="2">
    <source>
        <dbReference type="Proteomes" id="UP000663859"/>
    </source>
</evidence>
<name>A0A8J2BMK2_9BACT</name>
<organism evidence="1 2">
    <name type="scientific">Candidatus Methylacidithermus pantelleriae</name>
    <dbReference type="NCBI Taxonomy" id="2744239"/>
    <lineage>
        <taxon>Bacteria</taxon>
        <taxon>Pseudomonadati</taxon>
        <taxon>Verrucomicrobiota</taxon>
        <taxon>Methylacidiphilae</taxon>
        <taxon>Methylacidiphilales</taxon>
        <taxon>Methylacidiphilaceae</taxon>
        <taxon>Candidatus Methylacidithermus</taxon>
    </lineage>
</organism>
<evidence type="ECO:0000313" key="1">
    <source>
        <dbReference type="EMBL" id="CAF0699163.1"/>
    </source>
</evidence>
<proteinExistence type="predicted"/>
<keyword evidence="2" id="KW-1185">Reference proteome</keyword>
<accession>A0A8J2BMK2</accession>
<sequence>MDHEPAPISQWLSVLTKAVRAKPPRHIISAWLGRLFTGEHGVLMMAEIRGASNAKAKRELGWRPLWAS</sequence>
<dbReference type="Proteomes" id="UP000663859">
    <property type="component" value="Unassembled WGS sequence"/>
</dbReference>
<protein>
    <submittedName>
        <fullName evidence="1">NAD-dependent epimerase/dehydratase</fullName>
    </submittedName>
</protein>
<dbReference type="AlphaFoldDB" id="A0A8J2BMK2"/>
<gene>
    <name evidence="1" type="ORF">MPNT_30145</name>
</gene>
<reference evidence="1" key="1">
    <citation type="submission" date="2021-02" db="EMBL/GenBank/DDBJ databases">
        <authorList>
            <person name="Cremers G."/>
            <person name="Picone N."/>
        </authorList>
    </citation>
    <scope>NUCLEOTIDE SEQUENCE</scope>
    <source>
        <strain evidence="1">PQ17</strain>
    </source>
</reference>